<sequence>MKRTGIVIGCLILAACGTSQPDRHQQISSWNAVSYQDWRDDDPGFLLAPGDAIEVTVHTATELNRTATIGPDGRVNLPLAGPVMVAGRTDAEAASAVADAYTAMLRDPIVEVNVDSYGPQNIIIGGQVNSPGLYEMPTRIGALEAVMLAGGFKDDAARGEVVILRRARNGGVMMRVVNLRDVLRGDGSGDPIPLRRHDIVFVPRTTISEVTLWVEQYVYGILPLDQAFSYAIANAINNN</sequence>
<dbReference type="InterPro" id="IPR003715">
    <property type="entry name" value="Poly_export_N"/>
</dbReference>
<dbReference type="PANTHER" id="PTHR33619">
    <property type="entry name" value="POLYSACCHARIDE EXPORT PROTEIN GFCE-RELATED"/>
    <property type="match status" value="1"/>
</dbReference>
<dbReference type="InterPro" id="IPR019554">
    <property type="entry name" value="Soluble_ligand-bd"/>
</dbReference>
<dbReference type="RefSeq" id="WP_343163486.1">
    <property type="nucleotide sequence ID" value="NZ_JBHRSV010000001.1"/>
</dbReference>
<evidence type="ECO:0000256" key="1">
    <source>
        <dbReference type="ARBA" id="ARBA00022729"/>
    </source>
</evidence>
<keyword evidence="5" id="KW-1185">Reference proteome</keyword>
<evidence type="ECO:0000259" key="2">
    <source>
        <dbReference type="Pfam" id="PF02563"/>
    </source>
</evidence>
<dbReference type="EMBL" id="JBHRSV010000001">
    <property type="protein sequence ID" value="MFC2924805.1"/>
    <property type="molecule type" value="Genomic_DNA"/>
</dbReference>
<dbReference type="Gene3D" id="3.10.560.10">
    <property type="entry name" value="Outer membrane lipoprotein wza domain like"/>
    <property type="match status" value="1"/>
</dbReference>
<gene>
    <name evidence="4" type="ORF">ACFOOR_01660</name>
</gene>
<feature type="domain" description="Soluble ligand binding" evidence="3">
    <location>
        <begin position="124"/>
        <end position="176"/>
    </location>
</feature>
<keyword evidence="1" id="KW-0732">Signal</keyword>
<dbReference type="Pfam" id="PF10531">
    <property type="entry name" value="SLBB"/>
    <property type="match status" value="1"/>
</dbReference>
<protein>
    <submittedName>
        <fullName evidence="4">Polysaccharide biosynthesis/export family protein</fullName>
    </submittedName>
</protein>
<evidence type="ECO:0000313" key="5">
    <source>
        <dbReference type="Proteomes" id="UP001595379"/>
    </source>
</evidence>
<dbReference type="Proteomes" id="UP001595379">
    <property type="component" value="Unassembled WGS sequence"/>
</dbReference>
<evidence type="ECO:0000259" key="3">
    <source>
        <dbReference type="Pfam" id="PF10531"/>
    </source>
</evidence>
<proteinExistence type="predicted"/>
<dbReference type="PANTHER" id="PTHR33619:SF3">
    <property type="entry name" value="POLYSACCHARIDE EXPORT PROTEIN GFCE-RELATED"/>
    <property type="match status" value="1"/>
</dbReference>
<dbReference type="Pfam" id="PF02563">
    <property type="entry name" value="Poly_export"/>
    <property type="match status" value="1"/>
</dbReference>
<dbReference type="PROSITE" id="PS51257">
    <property type="entry name" value="PROKAR_LIPOPROTEIN"/>
    <property type="match status" value="1"/>
</dbReference>
<accession>A0ABV6ZTP7</accession>
<dbReference type="InterPro" id="IPR049712">
    <property type="entry name" value="Poly_export"/>
</dbReference>
<evidence type="ECO:0000313" key="4">
    <source>
        <dbReference type="EMBL" id="MFC2924805.1"/>
    </source>
</evidence>
<organism evidence="4 5">
    <name type="scientific">Hyphobacterium vulgare</name>
    <dbReference type="NCBI Taxonomy" id="1736751"/>
    <lineage>
        <taxon>Bacteria</taxon>
        <taxon>Pseudomonadati</taxon>
        <taxon>Pseudomonadota</taxon>
        <taxon>Alphaproteobacteria</taxon>
        <taxon>Maricaulales</taxon>
        <taxon>Maricaulaceae</taxon>
        <taxon>Hyphobacterium</taxon>
    </lineage>
</organism>
<name>A0ABV6ZTP7_9PROT</name>
<comment type="caution">
    <text evidence="4">The sequence shown here is derived from an EMBL/GenBank/DDBJ whole genome shotgun (WGS) entry which is preliminary data.</text>
</comment>
<reference evidence="5" key="1">
    <citation type="journal article" date="2019" name="Int. J. Syst. Evol. Microbiol.">
        <title>The Global Catalogue of Microorganisms (GCM) 10K type strain sequencing project: providing services to taxonomists for standard genome sequencing and annotation.</title>
        <authorList>
            <consortium name="The Broad Institute Genomics Platform"/>
            <consortium name="The Broad Institute Genome Sequencing Center for Infectious Disease"/>
            <person name="Wu L."/>
            <person name="Ma J."/>
        </authorList>
    </citation>
    <scope>NUCLEOTIDE SEQUENCE [LARGE SCALE GENOMIC DNA]</scope>
    <source>
        <strain evidence="5">KCTC 52487</strain>
    </source>
</reference>
<feature type="domain" description="Polysaccharide export protein N-terminal" evidence="2">
    <location>
        <begin position="42"/>
        <end position="114"/>
    </location>
</feature>